<sequence length="287" mass="31925">MMEIKLKNVGYTYHLNSPMAFTALKNITLTFPAHQLTAIIGKTGSGKSTLIKLLNGLEIPTSGEVVVGNQVIDKYTKSKQLNLVRKNVGMVFQFSENQLFSETVLKDVMFGPLNFGKSEQEAVELAKFWLAKVGIDKDLFEQAPFELSGGQMRRVALAGVLACEPKVLVLDEPGAGLDYVSNQNLMSLLKKLQSQFGLTIIMVTHSMENVAEFADHVVVMKNGAIVRQTKPIELFSTDDSKVELPEAAQFYLKLMKNHQIENELPINKTELINRLLKQFKPNGGTHE</sequence>
<dbReference type="Proteomes" id="UP000313312">
    <property type="component" value="Unassembled WGS sequence"/>
</dbReference>
<dbReference type="Gene3D" id="3.40.50.300">
    <property type="entry name" value="P-loop containing nucleotide triphosphate hydrolases"/>
    <property type="match status" value="1"/>
</dbReference>
<dbReference type="InterPro" id="IPR003593">
    <property type="entry name" value="AAA+_ATPase"/>
</dbReference>
<dbReference type="AlphaFoldDB" id="A0A5C4TKG8"/>
<dbReference type="EMBL" id="QFCR01000010">
    <property type="protein sequence ID" value="TNK90377.1"/>
    <property type="molecule type" value="Genomic_DNA"/>
</dbReference>
<dbReference type="InterPro" id="IPR017871">
    <property type="entry name" value="ABC_transporter-like_CS"/>
</dbReference>
<dbReference type="NCBIfam" id="TIGR04521">
    <property type="entry name" value="ECF_ATPase_2"/>
    <property type="match status" value="1"/>
</dbReference>
<keyword evidence="5 8" id="KW-0067">ATP-binding</keyword>
<dbReference type="PANTHER" id="PTHR43553">
    <property type="entry name" value="HEAVY METAL TRANSPORTER"/>
    <property type="match status" value="1"/>
</dbReference>
<gene>
    <name evidence="10" type="ORF">DID87_04030</name>
</gene>
<dbReference type="InterPro" id="IPR027417">
    <property type="entry name" value="P-loop_NTPase"/>
</dbReference>
<keyword evidence="3 8" id="KW-1003">Cell membrane</keyword>
<dbReference type="PANTHER" id="PTHR43553:SF27">
    <property type="entry name" value="ENERGY-COUPLING FACTOR TRANSPORTER ATP-BINDING PROTEIN ECFA2"/>
    <property type="match status" value="1"/>
</dbReference>
<dbReference type="Pfam" id="PF00005">
    <property type="entry name" value="ABC_tran"/>
    <property type="match status" value="1"/>
</dbReference>
<evidence type="ECO:0000256" key="6">
    <source>
        <dbReference type="ARBA" id="ARBA00022967"/>
    </source>
</evidence>
<comment type="similarity">
    <text evidence="8">Belongs to the ABC transporter superfamily. Energy-coupling factor EcfA family.</text>
</comment>
<keyword evidence="7 8" id="KW-0472">Membrane</keyword>
<evidence type="ECO:0000256" key="2">
    <source>
        <dbReference type="ARBA" id="ARBA00022448"/>
    </source>
</evidence>
<feature type="domain" description="ABC transporter" evidence="9">
    <location>
        <begin position="4"/>
        <end position="247"/>
    </location>
</feature>
<reference evidence="10 11" key="1">
    <citation type="submission" date="2018-05" db="EMBL/GenBank/DDBJ databases">
        <title>Lactobacillus sanfranciscensis Ah4 draft denome sequence.</title>
        <authorList>
            <person name="Zhang G."/>
        </authorList>
    </citation>
    <scope>NUCLEOTIDE SEQUENCE [LARGE SCALE GENOMIC DNA]</scope>
    <source>
        <strain evidence="10 11">Ah4</strain>
    </source>
</reference>
<evidence type="ECO:0000256" key="1">
    <source>
        <dbReference type="ARBA" id="ARBA00004202"/>
    </source>
</evidence>
<dbReference type="InterPro" id="IPR030946">
    <property type="entry name" value="EcfA2"/>
</dbReference>
<comment type="caution">
    <text evidence="10">The sequence shown here is derived from an EMBL/GenBank/DDBJ whole genome shotgun (WGS) entry which is preliminary data.</text>
</comment>
<accession>A0A5C4TKG8</accession>
<comment type="subcellular location">
    <subcellularLocation>
        <location evidence="1 8">Cell membrane</location>
        <topology evidence="1 8">Peripheral membrane protein</topology>
    </subcellularLocation>
</comment>
<name>A0A5C4TKG8_FRUSA</name>
<dbReference type="InterPro" id="IPR015856">
    <property type="entry name" value="ABC_transpr_CbiO/EcfA_su"/>
</dbReference>
<evidence type="ECO:0000256" key="5">
    <source>
        <dbReference type="ARBA" id="ARBA00022840"/>
    </source>
</evidence>
<evidence type="ECO:0000313" key="10">
    <source>
        <dbReference type="EMBL" id="TNK90377.1"/>
    </source>
</evidence>
<comment type="subunit">
    <text evidence="8">Forms a stable energy-coupling factor (ECF) transporter complex composed of 2 membrane-embedded substrate-binding proteins (S component), 2 ATP-binding proteins (A component) and 2 transmembrane proteins (T component).</text>
</comment>
<keyword evidence="4 8" id="KW-0547">Nucleotide-binding</keyword>
<evidence type="ECO:0000256" key="4">
    <source>
        <dbReference type="ARBA" id="ARBA00022741"/>
    </source>
</evidence>
<dbReference type="GO" id="GO:0042626">
    <property type="term" value="F:ATPase-coupled transmembrane transporter activity"/>
    <property type="evidence" value="ECO:0007669"/>
    <property type="project" value="TreeGrafter"/>
</dbReference>
<dbReference type="SMART" id="SM00382">
    <property type="entry name" value="AAA"/>
    <property type="match status" value="1"/>
</dbReference>
<evidence type="ECO:0000256" key="7">
    <source>
        <dbReference type="ARBA" id="ARBA00023136"/>
    </source>
</evidence>
<dbReference type="InterPro" id="IPR050095">
    <property type="entry name" value="ECF_ABC_transporter_ATP-bd"/>
</dbReference>
<dbReference type="SUPFAM" id="SSF52540">
    <property type="entry name" value="P-loop containing nucleoside triphosphate hydrolases"/>
    <property type="match status" value="1"/>
</dbReference>
<dbReference type="CDD" id="cd03225">
    <property type="entry name" value="ABC_cobalt_CbiO_domain1"/>
    <property type="match status" value="1"/>
</dbReference>
<dbReference type="PROSITE" id="PS00211">
    <property type="entry name" value="ABC_TRANSPORTER_1"/>
    <property type="match status" value="1"/>
</dbReference>
<dbReference type="FunFam" id="3.40.50.300:FF:000224">
    <property type="entry name" value="Energy-coupling factor transporter ATP-binding protein EcfA"/>
    <property type="match status" value="1"/>
</dbReference>
<comment type="function">
    <text evidence="8">ATP-binding (A) component of a common energy-coupling factor (ECF) ABC-transporter complex.</text>
</comment>
<evidence type="ECO:0000256" key="8">
    <source>
        <dbReference type="RuleBase" id="RU365104"/>
    </source>
</evidence>
<evidence type="ECO:0000256" key="3">
    <source>
        <dbReference type="ARBA" id="ARBA00022475"/>
    </source>
</evidence>
<keyword evidence="2 8" id="KW-0813">Transport</keyword>
<organism evidence="10 11">
    <name type="scientific">Fructilactobacillus sanfranciscensis</name>
    <name type="common">Lactobacillus sanfranciscensis</name>
    <dbReference type="NCBI Taxonomy" id="1625"/>
    <lineage>
        <taxon>Bacteria</taxon>
        <taxon>Bacillati</taxon>
        <taxon>Bacillota</taxon>
        <taxon>Bacilli</taxon>
        <taxon>Lactobacillales</taxon>
        <taxon>Lactobacillaceae</taxon>
        <taxon>Fructilactobacillus</taxon>
    </lineage>
</organism>
<keyword evidence="6" id="KW-1278">Translocase</keyword>
<dbReference type="GO" id="GO:0005524">
    <property type="term" value="F:ATP binding"/>
    <property type="evidence" value="ECO:0007669"/>
    <property type="project" value="UniProtKB-UniRule"/>
</dbReference>
<dbReference type="InterPro" id="IPR003439">
    <property type="entry name" value="ABC_transporter-like_ATP-bd"/>
</dbReference>
<evidence type="ECO:0000313" key="11">
    <source>
        <dbReference type="Proteomes" id="UP000313312"/>
    </source>
</evidence>
<protein>
    <recommendedName>
        <fullName evidence="8">Energy-coupling factor transporter ATP-binding protein EcfA2</fullName>
        <ecNumber evidence="8">7.-.-.-</ecNumber>
    </recommendedName>
</protein>
<dbReference type="GO" id="GO:0016887">
    <property type="term" value="F:ATP hydrolysis activity"/>
    <property type="evidence" value="ECO:0007669"/>
    <property type="project" value="InterPro"/>
</dbReference>
<dbReference type="PROSITE" id="PS50893">
    <property type="entry name" value="ABC_TRANSPORTER_2"/>
    <property type="match status" value="1"/>
</dbReference>
<evidence type="ECO:0000259" key="9">
    <source>
        <dbReference type="PROSITE" id="PS50893"/>
    </source>
</evidence>
<dbReference type="EC" id="7.-.-.-" evidence="8"/>
<proteinExistence type="inferred from homology"/>
<dbReference type="GO" id="GO:0043190">
    <property type="term" value="C:ATP-binding cassette (ABC) transporter complex"/>
    <property type="evidence" value="ECO:0007669"/>
    <property type="project" value="TreeGrafter"/>
</dbReference>